<sequence>MLKKSSNQQHSLDISEDKENTPSGGSDEDILSHDDDSDGNEEIFSRIELGKVTQRDIYFQEQLLKAMKRKHASQMKTDVHSDKRIPVAQHYFEKGESNDKVELSPNSGIYLSRSRASIIEITATKNDWRSMVKETLLEIYGSSIANYSAKGLRGEHPAIDFDVFKGLFVTSLENNEAINFPEINNQRVSKEIQGNVIINESDSALVQAKLPSGSEHSSRCQLTLFPVDYSTRQAESSDGSHSVTPISPPLSTPNEYQENSKTNQRHSLVNQTIPLNNSHNNISKQIPMNYYGWVGSHHEKMQDSSTRLPANFG</sequence>
<dbReference type="AlphaFoldDB" id="A0AAV7IHV2"/>
<feature type="compositionally biased region" description="Polar residues" evidence="1">
    <location>
        <begin position="233"/>
        <end position="245"/>
    </location>
</feature>
<organism evidence="2 3">
    <name type="scientific">Cotesia glomerata</name>
    <name type="common">Lepidopteran parasitic wasp</name>
    <name type="synonym">Apanteles glomeratus</name>
    <dbReference type="NCBI Taxonomy" id="32391"/>
    <lineage>
        <taxon>Eukaryota</taxon>
        <taxon>Metazoa</taxon>
        <taxon>Ecdysozoa</taxon>
        <taxon>Arthropoda</taxon>
        <taxon>Hexapoda</taxon>
        <taxon>Insecta</taxon>
        <taxon>Pterygota</taxon>
        <taxon>Neoptera</taxon>
        <taxon>Endopterygota</taxon>
        <taxon>Hymenoptera</taxon>
        <taxon>Apocrita</taxon>
        <taxon>Ichneumonoidea</taxon>
        <taxon>Braconidae</taxon>
        <taxon>Microgastrinae</taxon>
        <taxon>Cotesia</taxon>
    </lineage>
</organism>
<proteinExistence type="predicted"/>
<keyword evidence="3" id="KW-1185">Reference proteome</keyword>
<accession>A0AAV7IHV2</accession>
<dbReference type="EMBL" id="JAHXZJ010000374">
    <property type="protein sequence ID" value="KAH0561230.1"/>
    <property type="molecule type" value="Genomic_DNA"/>
</dbReference>
<evidence type="ECO:0000313" key="2">
    <source>
        <dbReference type="EMBL" id="KAH0561230.1"/>
    </source>
</evidence>
<reference evidence="2 3" key="1">
    <citation type="journal article" date="2021" name="J. Hered.">
        <title>A chromosome-level genome assembly of the parasitoid wasp, Cotesia glomerata (Hymenoptera: Braconidae).</title>
        <authorList>
            <person name="Pinto B.J."/>
            <person name="Weis J.J."/>
            <person name="Gamble T."/>
            <person name="Ode P.J."/>
            <person name="Paul R."/>
            <person name="Zaspel J.M."/>
        </authorList>
    </citation>
    <scope>NUCLEOTIDE SEQUENCE [LARGE SCALE GENOMIC DNA]</scope>
    <source>
        <strain evidence="2">CgM1</strain>
    </source>
</reference>
<protein>
    <submittedName>
        <fullName evidence="2">Uncharacterized protein</fullName>
    </submittedName>
</protein>
<feature type="region of interest" description="Disordered" evidence="1">
    <location>
        <begin position="1"/>
        <end position="38"/>
    </location>
</feature>
<evidence type="ECO:0000256" key="1">
    <source>
        <dbReference type="SAM" id="MobiDB-lite"/>
    </source>
</evidence>
<comment type="caution">
    <text evidence="2">The sequence shown here is derived from an EMBL/GenBank/DDBJ whole genome shotgun (WGS) entry which is preliminary data.</text>
</comment>
<feature type="compositionally biased region" description="Polar residues" evidence="1">
    <location>
        <begin position="1"/>
        <end position="12"/>
    </location>
</feature>
<dbReference type="Proteomes" id="UP000826195">
    <property type="component" value="Unassembled WGS sequence"/>
</dbReference>
<evidence type="ECO:0000313" key="3">
    <source>
        <dbReference type="Proteomes" id="UP000826195"/>
    </source>
</evidence>
<feature type="compositionally biased region" description="Polar residues" evidence="1">
    <location>
        <begin position="252"/>
        <end position="264"/>
    </location>
</feature>
<name>A0AAV7IHV2_COTGL</name>
<gene>
    <name evidence="2" type="ORF">KQX54_014988</name>
</gene>
<feature type="region of interest" description="Disordered" evidence="1">
    <location>
        <begin position="233"/>
        <end position="264"/>
    </location>
</feature>